<feature type="domain" description="Tim10-like" evidence="6">
    <location>
        <begin position="16"/>
        <end position="77"/>
    </location>
</feature>
<comment type="subunit">
    <text evidence="5">Heterohexamer.</text>
</comment>
<evidence type="ECO:0000256" key="3">
    <source>
        <dbReference type="ARBA" id="ARBA00022927"/>
    </source>
</evidence>
<dbReference type="EMBL" id="KV722330">
    <property type="protein sequence ID" value="OCH96557.1"/>
    <property type="molecule type" value="Genomic_DNA"/>
</dbReference>
<evidence type="ECO:0000256" key="4">
    <source>
        <dbReference type="ARBA" id="ARBA00023010"/>
    </source>
</evidence>
<keyword evidence="5" id="KW-0143">Chaperone</keyword>
<keyword evidence="3 5" id="KW-0653">Protein transport</keyword>
<comment type="subcellular location">
    <subcellularLocation>
        <location evidence="5">Mitochondrion inner membrane</location>
        <topology evidence="5">Peripheral membrane protein</topology>
        <orientation evidence="5">Intermembrane side</orientation>
    </subcellularLocation>
</comment>
<proteinExistence type="inferred from homology"/>
<dbReference type="InterPro" id="IPR004217">
    <property type="entry name" value="Tim10-like"/>
</dbReference>
<dbReference type="SUPFAM" id="SSF144122">
    <property type="entry name" value="Tim10-like"/>
    <property type="match status" value="1"/>
</dbReference>
<evidence type="ECO:0000313" key="8">
    <source>
        <dbReference type="Proteomes" id="UP000250043"/>
    </source>
</evidence>
<comment type="similarity">
    <text evidence="1 5">Belongs to the small Tim family.</text>
</comment>
<dbReference type="Proteomes" id="UP000250043">
    <property type="component" value="Unassembled WGS sequence"/>
</dbReference>
<dbReference type="Gene3D" id="1.10.287.810">
    <property type="entry name" value="Mitochondrial import inner membrane translocase subunit tim13 like domains"/>
    <property type="match status" value="1"/>
</dbReference>
<organism evidence="7 8">
    <name type="scientific">Obba rivulosa</name>
    <dbReference type="NCBI Taxonomy" id="1052685"/>
    <lineage>
        <taxon>Eukaryota</taxon>
        <taxon>Fungi</taxon>
        <taxon>Dikarya</taxon>
        <taxon>Basidiomycota</taxon>
        <taxon>Agaricomycotina</taxon>
        <taxon>Agaricomycetes</taxon>
        <taxon>Polyporales</taxon>
        <taxon>Gelatoporiaceae</taxon>
        <taxon>Obba</taxon>
    </lineage>
</organism>
<keyword evidence="5" id="KW-1015">Disulfide bond</keyword>
<dbReference type="GO" id="GO:0015031">
    <property type="term" value="P:protein transport"/>
    <property type="evidence" value="ECO:0007669"/>
    <property type="project" value="UniProtKB-KW"/>
</dbReference>
<evidence type="ECO:0000313" key="7">
    <source>
        <dbReference type="EMBL" id="OCH96557.1"/>
    </source>
</evidence>
<name>A0A8E2J776_9APHY</name>
<gene>
    <name evidence="7" type="ORF">OBBRIDRAFT_765413</name>
</gene>
<evidence type="ECO:0000256" key="2">
    <source>
        <dbReference type="ARBA" id="ARBA00022792"/>
    </source>
</evidence>
<evidence type="ECO:0000256" key="5">
    <source>
        <dbReference type="RuleBase" id="RU367043"/>
    </source>
</evidence>
<protein>
    <recommendedName>
        <fullName evidence="5">Mitochondrial import inner membrane translocase subunit</fullName>
    </recommendedName>
</protein>
<evidence type="ECO:0000256" key="1">
    <source>
        <dbReference type="ARBA" id="ARBA00006720"/>
    </source>
</evidence>
<keyword evidence="8" id="KW-1185">Reference proteome</keyword>
<keyword evidence="5" id="KW-0496">Mitochondrion</keyword>
<keyword evidence="2 5" id="KW-0999">Mitochondrion inner membrane</keyword>
<keyword evidence="5" id="KW-0813">Transport</keyword>
<dbReference type="InterPro" id="IPR035427">
    <property type="entry name" value="Tim10-like_dom_sf"/>
</dbReference>
<dbReference type="Pfam" id="PF02953">
    <property type="entry name" value="zf-Tim10_DDP"/>
    <property type="match status" value="1"/>
</dbReference>
<sequence length="86" mass="9756">MSGTIDEATQKELTTFMEAQEAQSRLYKQIHKYTGLCWDKCIPGAPGSQLSNGEQNCVINCVNRFVDTSMFLMKKVESQRDQATFQ</sequence>
<keyword evidence="2 5" id="KW-0472">Membrane</keyword>
<dbReference type="AlphaFoldDB" id="A0A8E2J776"/>
<accession>A0A8E2J776</accession>
<comment type="function">
    <text evidence="5">Mitochondrial intermembrane chaperone that participates in the import and insertion of some multi-pass transmembrane proteins into the mitochondrial inner membrane. Also required for the transfer of beta-barrel precursors from the TOM complex to the sorting and assembly machinery (SAM complex) of the outer membrane. Acts as a chaperone-like protein that protects the hydrophobic precursors from aggregation and guide them through the mitochondrial intermembrane space.</text>
</comment>
<dbReference type="GO" id="GO:0005743">
    <property type="term" value="C:mitochondrial inner membrane"/>
    <property type="evidence" value="ECO:0007669"/>
    <property type="project" value="UniProtKB-SubCell"/>
</dbReference>
<dbReference type="OrthoDB" id="344165at2759"/>
<keyword evidence="4 5" id="KW-0811">Translocation</keyword>
<reference evidence="7 8" key="1">
    <citation type="submission" date="2016-07" db="EMBL/GenBank/DDBJ databases">
        <title>Draft genome of the white-rot fungus Obba rivulosa 3A-2.</title>
        <authorList>
            <consortium name="DOE Joint Genome Institute"/>
            <person name="Miettinen O."/>
            <person name="Riley R."/>
            <person name="Acob R."/>
            <person name="Barry K."/>
            <person name="Cullen D."/>
            <person name="De Vries R."/>
            <person name="Hainaut M."/>
            <person name="Hatakka A."/>
            <person name="Henrissat B."/>
            <person name="Hilden K."/>
            <person name="Kuo R."/>
            <person name="Labutti K."/>
            <person name="Lipzen A."/>
            <person name="Makela M.R."/>
            <person name="Sandor L."/>
            <person name="Spatafora J.W."/>
            <person name="Grigoriev I.V."/>
            <person name="Hibbett D.S."/>
        </authorList>
    </citation>
    <scope>NUCLEOTIDE SEQUENCE [LARGE SCALE GENOMIC DNA]</scope>
    <source>
        <strain evidence="7 8">3A-2</strain>
    </source>
</reference>
<evidence type="ECO:0000259" key="6">
    <source>
        <dbReference type="Pfam" id="PF02953"/>
    </source>
</evidence>
<comment type="domain">
    <text evidence="5">The twin CX3C motif contains 4 conserved Cys residues that form 2 disulfide bonds in the mitochondrial intermembrane space.</text>
</comment>